<accession>A0A377KDQ3</accession>
<evidence type="ECO:0000313" key="2">
    <source>
        <dbReference type="Proteomes" id="UP000254181"/>
    </source>
</evidence>
<dbReference type="Proteomes" id="UP000254181">
    <property type="component" value="Unassembled WGS sequence"/>
</dbReference>
<name>A0A377KDQ3_ECOLX</name>
<dbReference type="AlphaFoldDB" id="A0A377KDQ3"/>
<proteinExistence type="predicted"/>
<organism evidence="1 2">
    <name type="scientific">Escherichia coli</name>
    <dbReference type="NCBI Taxonomy" id="562"/>
    <lineage>
        <taxon>Bacteria</taxon>
        <taxon>Pseudomonadati</taxon>
        <taxon>Pseudomonadota</taxon>
        <taxon>Gammaproteobacteria</taxon>
        <taxon>Enterobacterales</taxon>
        <taxon>Enterobacteriaceae</taxon>
        <taxon>Escherichia</taxon>
    </lineage>
</organism>
<gene>
    <name evidence="1" type="primary">fhaB_2</name>
    <name evidence="1" type="ORF">NCTC9075_05307</name>
</gene>
<dbReference type="EMBL" id="UGEM01000004">
    <property type="protein sequence ID" value="STP21845.1"/>
    <property type="molecule type" value="Genomic_DNA"/>
</dbReference>
<evidence type="ECO:0000313" key="1">
    <source>
        <dbReference type="EMBL" id="STP21845.1"/>
    </source>
</evidence>
<reference evidence="1 2" key="1">
    <citation type="submission" date="2018-06" db="EMBL/GenBank/DDBJ databases">
        <authorList>
            <consortium name="Pathogen Informatics"/>
            <person name="Doyle S."/>
        </authorList>
    </citation>
    <scope>NUCLEOTIDE SEQUENCE [LARGE SCALE GENOMIC DNA]</scope>
    <source>
        <strain evidence="1 2">NCTC9075</strain>
    </source>
</reference>
<protein>
    <submittedName>
        <fullName evidence="1">Hemagglutinin-related protein</fullName>
    </submittedName>
</protein>
<sequence length="122" mass="13437">MNPKLDGLGQVDSHLFAGLYELLGAKPGQAPRETAPSYTDEKQFLGSSYFLDRLGLKPEKDYRFLGDAVFDTRYVSNAVLSRTGSRYLNGLGSDTEQMRYLMDNAARQQKGLGLEFGCGADS</sequence>